<feature type="chain" id="PRO_5043756155" evidence="1">
    <location>
        <begin position="26"/>
        <end position="328"/>
    </location>
</feature>
<dbReference type="NCBIfam" id="TIGR02122">
    <property type="entry name" value="TRAP_TAXI"/>
    <property type="match status" value="1"/>
</dbReference>
<organism evidence="2 3">
    <name type="scientific">Microbaculum marinisediminis</name>
    <dbReference type="NCBI Taxonomy" id="2931392"/>
    <lineage>
        <taxon>Bacteria</taxon>
        <taxon>Pseudomonadati</taxon>
        <taxon>Pseudomonadota</taxon>
        <taxon>Alphaproteobacteria</taxon>
        <taxon>Hyphomicrobiales</taxon>
        <taxon>Tepidamorphaceae</taxon>
        <taxon>Microbaculum</taxon>
    </lineage>
</organism>
<evidence type="ECO:0000313" key="3">
    <source>
        <dbReference type="Proteomes" id="UP001320898"/>
    </source>
</evidence>
<dbReference type="Pfam" id="PF16868">
    <property type="entry name" value="NMT1_3"/>
    <property type="match status" value="1"/>
</dbReference>
<dbReference type="RefSeq" id="WP_261617797.1">
    <property type="nucleotide sequence ID" value="NZ_JALIDZ010000011.1"/>
</dbReference>
<comment type="caution">
    <text evidence="2">The sequence shown here is derived from an EMBL/GenBank/DDBJ whole genome shotgun (WGS) entry which is preliminary data.</text>
</comment>
<dbReference type="SUPFAM" id="SSF53850">
    <property type="entry name" value="Periplasmic binding protein-like II"/>
    <property type="match status" value="1"/>
</dbReference>
<dbReference type="PANTHER" id="PTHR42941:SF1">
    <property type="entry name" value="SLL1037 PROTEIN"/>
    <property type="match status" value="1"/>
</dbReference>
<dbReference type="Gene3D" id="3.40.190.10">
    <property type="entry name" value="Periplasmic binding protein-like II"/>
    <property type="match status" value="2"/>
</dbReference>
<dbReference type="Proteomes" id="UP001320898">
    <property type="component" value="Unassembled WGS sequence"/>
</dbReference>
<dbReference type="EMBL" id="JALIDZ010000011">
    <property type="protein sequence ID" value="MCT8974210.1"/>
    <property type="molecule type" value="Genomic_DNA"/>
</dbReference>
<proteinExistence type="predicted"/>
<sequence>MFNTRTLALSASLALAAGMATQAMAQDRLAFGSTAQSSVHYTYAVAAAKAINDNEDDLDVTVIVTGGAVDNLARLARDQIDMGLGTYATIYQAYKGIGKFEGKAMPNLRGLWVHSPATQAWVVREDSGVTSLPELAGKPFTPGQRGSATEQLSIQMLEVLGVQPDMQRLTLSDAVDAVKDGRSIGYVKAGGAGTIDGTTMELRAFTPIRMLSFTEDEKAKVQEALPFISFASYDDGEVEDFPAFTVPVQVIGQFTTSDAMSEEQVMKLLAAIADNPDVQTNAFPGFGDIDVLQDSVDLINIPLHAGAVKFYQSRGIDVPDALIPPEMK</sequence>
<evidence type="ECO:0000256" key="1">
    <source>
        <dbReference type="SAM" id="SignalP"/>
    </source>
</evidence>
<keyword evidence="3" id="KW-1185">Reference proteome</keyword>
<reference evidence="2 3" key="1">
    <citation type="submission" date="2022-04" db="EMBL/GenBank/DDBJ databases">
        <authorList>
            <person name="Ye Y.-Q."/>
            <person name="Du Z.-J."/>
        </authorList>
    </citation>
    <scope>NUCLEOTIDE SEQUENCE [LARGE SCALE GENOMIC DNA]</scope>
    <source>
        <strain evidence="2 3">A6E488</strain>
    </source>
</reference>
<name>A0AAW5R6S3_9HYPH</name>
<evidence type="ECO:0000313" key="2">
    <source>
        <dbReference type="EMBL" id="MCT8974210.1"/>
    </source>
</evidence>
<keyword evidence="1" id="KW-0732">Signal</keyword>
<feature type="signal peptide" evidence="1">
    <location>
        <begin position="1"/>
        <end position="25"/>
    </location>
</feature>
<dbReference type="PANTHER" id="PTHR42941">
    <property type="entry name" value="SLL1037 PROTEIN"/>
    <property type="match status" value="1"/>
</dbReference>
<accession>A0AAW5R6S3</accession>
<dbReference type="InterPro" id="IPR011852">
    <property type="entry name" value="TRAP_TAXI"/>
</dbReference>
<dbReference type="AlphaFoldDB" id="A0AAW5R6S3"/>
<protein>
    <submittedName>
        <fullName evidence="2">TAXI family TRAP transporter solute-binding subunit</fullName>
    </submittedName>
</protein>
<gene>
    <name evidence="2" type="ORF">MUB46_20280</name>
</gene>